<evidence type="ECO:0000313" key="1">
    <source>
        <dbReference type="EMBL" id="AAU10850.1"/>
    </source>
</evidence>
<reference evidence="1 2" key="1">
    <citation type="journal article" date="2004" name="J. Virol.">
        <title>Complete genome sequence of lymphocystis disease virus isolated from China.</title>
        <authorList>
            <person name="Zhang Q.Y."/>
            <person name="Xiao F."/>
            <person name="Xie J."/>
            <person name="Li Z.Q."/>
            <person name="Gui J.F."/>
        </authorList>
    </citation>
    <scope>NUCLEOTIDE SEQUENCE [LARGE SCALE GENOMIC DNA]</scope>
</reference>
<keyword evidence="2" id="KW-1185">Reference proteome</keyword>
<sequence>MCSLNLLISNFLKSSSNFSYLSSNFLFKSLITFMSHHCLLYR</sequence>
<dbReference type="KEGG" id="vg:2978961"/>
<organism evidence="1 2">
    <name type="scientific">lymphocystis disease virus-China</name>
    <dbReference type="NCBI Taxonomy" id="256729"/>
    <lineage>
        <taxon>Viruses</taxon>
        <taxon>Varidnaviria</taxon>
        <taxon>Bamfordvirae</taxon>
        <taxon>Nucleocytoviricota</taxon>
        <taxon>Megaviricetes</taxon>
        <taxon>Pimascovirales</taxon>
        <taxon>Pimascovirales incertae sedis</taxon>
        <taxon>Iridoviridae</taxon>
        <taxon>Alphairidovirinae</taxon>
        <taxon>Lymphocystivirus</taxon>
        <taxon>Lymphocystivirus paralichthys1</taxon>
        <taxon>Lymphocystis disease virus 2</taxon>
    </lineage>
</organism>
<dbReference type="GeneID" id="2978961"/>
<name>Q678K7_9VIRU</name>
<accession>Q678K7</accession>
<dbReference type="Proteomes" id="UP000106699">
    <property type="component" value="Segment"/>
</dbReference>
<protein>
    <submittedName>
        <fullName evidence="1">Uncharacterized protein</fullName>
    </submittedName>
</protein>
<dbReference type="RefSeq" id="YP_073511.1">
    <property type="nucleotide sequence ID" value="NC_005902.1"/>
</dbReference>
<dbReference type="EMBL" id="AY380826">
    <property type="protein sequence ID" value="AAU10850.1"/>
    <property type="molecule type" value="Genomic_DNA"/>
</dbReference>
<proteinExistence type="predicted"/>
<evidence type="ECO:0000313" key="2">
    <source>
        <dbReference type="Proteomes" id="UP000106699"/>
    </source>
</evidence>